<feature type="domain" description="Peptidase S55" evidence="1">
    <location>
        <begin position="176"/>
        <end position="410"/>
    </location>
</feature>
<proteinExistence type="predicted"/>
<dbReference type="SUPFAM" id="SSF50156">
    <property type="entry name" value="PDZ domain-like"/>
    <property type="match status" value="1"/>
</dbReference>
<evidence type="ECO:0000313" key="3">
    <source>
        <dbReference type="Proteomes" id="UP000294682"/>
    </source>
</evidence>
<dbReference type="PROSITE" id="PS51494">
    <property type="entry name" value="SPOIVB"/>
    <property type="match status" value="1"/>
</dbReference>
<dbReference type="SMART" id="SM00228">
    <property type="entry name" value="PDZ"/>
    <property type="match status" value="1"/>
</dbReference>
<dbReference type="Pfam" id="PF17820">
    <property type="entry name" value="PDZ_6"/>
    <property type="match status" value="1"/>
</dbReference>
<dbReference type="RefSeq" id="WP_159448950.1">
    <property type="nucleotide sequence ID" value="NZ_JADNAH010000089.1"/>
</dbReference>
<evidence type="ECO:0000259" key="1">
    <source>
        <dbReference type="PROSITE" id="PS51494"/>
    </source>
</evidence>
<dbReference type="AlphaFoldDB" id="A0A9X8Y8R9"/>
<protein>
    <submittedName>
        <fullName evidence="2">Stage IV sporulation protein B</fullName>
    </submittedName>
</protein>
<reference evidence="2 3" key="1">
    <citation type="submission" date="2019-03" db="EMBL/GenBank/DDBJ databases">
        <title>Genomic Encyclopedia of Type Strains, Phase IV (KMG-IV): sequencing the most valuable type-strain genomes for metagenomic binning, comparative biology and taxonomic classification.</title>
        <authorList>
            <person name="Goeker M."/>
        </authorList>
    </citation>
    <scope>NUCLEOTIDE SEQUENCE [LARGE SCALE GENOMIC DNA]</scope>
    <source>
        <strain evidence="2 3">DSM 100433</strain>
    </source>
</reference>
<dbReference type="Gene3D" id="2.30.42.10">
    <property type="match status" value="1"/>
</dbReference>
<dbReference type="InterPro" id="IPR001478">
    <property type="entry name" value="PDZ"/>
</dbReference>
<evidence type="ECO:0000313" key="2">
    <source>
        <dbReference type="EMBL" id="TCL43991.1"/>
    </source>
</evidence>
<dbReference type="Pfam" id="PF05580">
    <property type="entry name" value="Peptidase_S55"/>
    <property type="match status" value="1"/>
</dbReference>
<comment type="caution">
    <text evidence="2">The sequence shown here is derived from an EMBL/GenBank/DDBJ whole genome shotgun (WGS) entry which is preliminary data.</text>
</comment>
<dbReference type="EMBL" id="SLUK01000003">
    <property type="protein sequence ID" value="TCL43991.1"/>
    <property type="molecule type" value="Genomic_DNA"/>
</dbReference>
<organism evidence="2 3">
    <name type="scientific">Harryflintia acetispora</name>
    <dbReference type="NCBI Taxonomy" id="1849041"/>
    <lineage>
        <taxon>Bacteria</taxon>
        <taxon>Bacillati</taxon>
        <taxon>Bacillota</taxon>
        <taxon>Clostridia</taxon>
        <taxon>Eubacteriales</taxon>
        <taxon>Oscillospiraceae</taxon>
        <taxon>Harryflintia</taxon>
    </lineage>
</organism>
<dbReference type="Proteomes" id="UP000294682">
    <property type="component" value="Unassembled WGS sequence"/>
</dbReference>
<dbReference type="SUPFAM" id="SSF50494">
    <property type="entry name" value="Trypsin-like serine proteases"/>
    <property type="match status" value="1"/>
</dbReference>
<dbReference type="InterPro" id="IPR036034">
    <property type="entry name" value="PDZ_sf"/>
</dbReference>
<dbReference type="InterPro" id="IPR008763">
    <property type="entry name" value="Peptidase_S55"/>
</dbReference>
<accession>A0A9X8Y8R9</accession>
<sequence length="410" mass="43815">MRRFYKAVAGVLSICVMGVLSLAIYVGNTLPDQFYVAQGEQLKIHYPFELHPEAQNTMLPIESYDTAGNTYALNLRMFGGVSVKQVQVQVVDRKMVVPCGIPFGIKMFTEGVIVVGMSDVDTDAGLLNPAKACGIQIGDIVMSINGTKVSSNEQVGEIVQKSGGVPLSVQLKRGDEVFNLKLSPILSSIDGQYKAGIWVRDSSAGIGTMTYYDPKSGCYAGLGHAVCDIDTQMVMPLYSGEIVRANISGVSLGHAGAPGELKGMFVDNRAMGTLDVNNETGVFGKLYSSYPYNQPVEMAHSYEVERGPASILCTVSGETPEIYSVNIDRLNGASETDTKNMVISITDPKLLAKTGGIVQGMSGSPILQNGKLVGAVTHVFVNDPTKGYGIFVENMDHTMKGVAVEEARAS</sequence>
<dbReference type="InterPro" id="IPR041489">
    <property type="entry name" value="PDZ_6"/>
</dbReference>
<dbReference type="InterPro" id="IPR014219">
    <property type="entry name" value="SpoIVB"/>
</dbReference>
<dbReference type="InterPro" id="IPR009003">
    <property type="entry name" value="Peptidase_S1_PA"/>
</dbReference>
<name>A0A9X8Y8R9_9FIRM</name>
<keyword evidence="3" id="KW-1185">Reference proteome</keyword>
<dbReference type="NCBIfam" id="TIGR02860">
    <property type="entry name" value="spore_IV_B"/>
    <property type="match status" value="1"/>
</dbReference>
<gene>
    <name evidence="2" type="ORF">EDD78_10328</name>
</gene>